<keyword evidence="1" id="KW-0472">Membrane</keyword>
<accession>A0ABD3M987</accession>
<feature type="transmembrane region" description="Helical" evidence="1">
    <location>
        <begin position="249"/>
        <end position="266"/>
    </location>
</feature>
<dbReference type="InterPro" id="IPR029058">
    <property type="entry name" value="AB_hydrolase_fold"/>
</dbReference>
<sequence>MKPTIIRYAIPGNESGGLLHIYGEGTASNVVLYCGGWPDGVEPFTPMAMRLATSSSTETKDGCFVGVTCWPGFDFESYQQLKFRGFKRGGYNFNEVLCCIREAAKQLFVEYYRQRVHDFKETPQFTVIFHDFGVLPGLMFVNRSIEEDYFAEHTPNRIVLLDVLLEPHPDFRTQFWHLSPYSVHELLVYVAYRGTFACAFAMLRFLSETIGLLTFRIMYMFVIMLRLAPLHPKGSDMMLLEERKMDHHHLIYTFYPYYYLFRAMFFNKKELVHGCLPLNLVKTPILYLYETADYIHLVLRSKREWWKKMFHDHRSFAILQQEERDGTSDCRVVKVKGAGHWMYCLRPEVCEAEIRKFLNASMTRG</sequence>
<comment type="caution">
    <text evidence="2">The sequence shown here is derived from an EMBL/GenBank/DDBJ whole genome shotgun (WGS) entry which is preliminary data.</text>
</comment>
<dbReference type="Gene3D" id="3.40.50.1820">
    <property type="entry name" value="alpha/beta hydrolase"/>
    <property type="match status" value="1"/>
</dbReference>
<keyword evidence="3" id="KW-1185">Reference proteome</keyword>
<evidence type="ECO:0000256" key="1">
    <source>
        <dbReference type="SAM" id="Phobius"/>
    </source>
</evidence>
<evidence type="ECO:0000313" key="2">
    <source>
        <dbReference type="EMBL" id="KAL3760660.1"/>
    </source>
</evidence>
<dbReference type="AlphaFoldDB" id="A0ABD3M987"/>
<organism evidence="2 3">
    <name type="scientific">Discostella pseudostelligera</name>
    <dbReference type="NCBI Taxonomy" id="259834"/>
    <lineage>
        <taxon>Eukaryota</taxon>
        <taxon>Sar</taxon>
        <taxon>Stramenopiles</taxon>
        <taxon>Ochrophyta</taxon>
        <taxon>Bacillariophyta</taxon>
        <taxon>Coscinodiscophyceae</taxon>
        <taxon>Thalassiosirophycidae</taxon>
        <taxon>Stephanodiscales</taxon>
        <taxon>Stephanodiscaceae</taxon>
        <taxon>Discostella</taxon>
    </lineage>
</organism>
<reference evidence="2 3" key="1">
    <citation type="submission" date="2024-10" db="EMBL/GenBank/DDBJ databases">
        <title>Updated reference genomes for cyclostephanoid diatoms.</title>
        <authorList>
            <person name="Roberts W.R."/>
            <person name="Alverson A.J."/>
        </authorList>
    </citation>
    <scope>NUCLEOTIDE SEQUENCE [LARGE SCALE GENOMIC DNA]</scope>
    <source>
        <strain evidence="2 3">AJA232-27</strain>
    </source>
</reference>
<dbReference type="SUPFAM" id="SSF53474">
    <property type="entry name" value="alpha/beta-Hydrolases"/>
    <property type="match status" value="1"/>
</dbReference>
<name>A0ABD3M987_9STRA</name>
<gene>
    <name evidence="2" type="ORF">ACHAWU_005381</name>
</gene>
<dbReference type="EMBL" id="JALLBG020000175">
    <property type="protein sequence ID" value="KAL3760660.1"/>
    <property type="molecule type" value="Genomic_DNA"/>
</dbReference>
<dbReference type="Proteomes" id="UP001530293">
    <property type="component" value="Unassembled WGS sequence"/>
</dbReference>
<evidence type="ECO:0000313" key="3">
    <source>
        <dbReference type="Proteomes" id="UP001530293"/>
    </source>
</evidence>
<keyword evidence="1" id="KW-0812">Transmembrane</keyword>
<keyword evidence="1" id="KW-1133">Transmembrane helix</keyword>
<proteinExistence type="predicted"/>
<feature type="transmembrane region" description="Helical" evidence="1">
    <location>
        <begin position="209"/>
        <end position="228"/>
    </location>
</feature>
<protein>
    <submittedName>
        <fullName evidence="2">Uncharacterized protein</fullName>
    </submittedName>
</protein>